<evidence type="ECO:0000313" key="2">
    <source>
        <dbReference type="Proteomes" id="UP000615446"/>
    </source>
</evidence>
<dbReference type="AlphaFoldDB" id="A0A8H3LD00"/>
<dbReference type="GO" id="GO:0003676">
    <property type="term" value="F:nucleic acid binding"/>
    <property type="evidence" value="ECO:0007669"/>
    <property type="project" value="InterPro"/>
</dbReference>
<protein>
    <recommendedName>
        <fullName evidence="3">RRM domain-containing protein</fullName>
    </recommendedName>
</protein>
<organism evidence="1 2">
    <name type="scientific">Rhizophagus clarus</name>
    <dbReference type="NCBI Taxonomy" id="94130"/>
    <lineage>
        <taxon>Eukaryota</taxon>
        <taxon>Fungi</taxon>
        <taxon>Fungi incertae sedis</taxon>
        <taxon>Mucoromycota</taxon>
        <taxon>Glomeromycotina</taxon>
        <taxon>Glomeromycetes</taxon>
        <taxon>Glomerales</taxon>
        <taxon>Glomeraceae</taxon>
        <taxon>Rhizophagus</taxon>
    </lineage>
</organism>
<reference evidence="1" key="1">
    <citation type="submission" date="2019-10" db="EMBL/GenBank/DDBJ databases">
        <title>Conservation and host-specific expression of non-tandemly repeated heterogenous ribosome RNA gene in arbuscular mycorrhizal fungi.</title>
        <authorList>
            <person name="Maeda T."/>
            <person name="Kobayashi Y."/>
            <person name="Nakagawa T."/>
            <person name="Ezawa T."/>
            <person name="Yamaguchi K."/>
            <person name="Bino T."/>
            <person name="Nishimoto Y."/>
            <person name="Shigenobu S."/>
            <person name="Kawaguchi M."/>
        </authorList>
    </citation>
    <scope>NUCLEOTIDE SEQUENCE</scope>
    <source>
        <strain evidence="1">HR1</strain>
    </source>
</reference>
<evidence type="ECO:0000313" key="1">
    <source>
        <dbReference type="EMBL" id="GES83461.1"/>
    </source>
</evidence>
<dbReference type="EMBL" id="BLAL01000069">
    <property type="protein sequence ID" value="GES83461.1"/>
    <property type="molecule type" value="Genomic_DNA"/>
</dbReference>
<sequence length="351" mass="40302">MIKVICETEDAANKVMAKTIVIDNPTKFSKIESFTQNQPDLQSDFEIKIWNVPLDIEKDLFEQHLRSLGQVKKIKFVVKNLYYEVSVTFANKDLASALKEEWSMKFLNKTFRIFPSTLIKKERNHRFKHILKLTNLPKGINRGNLLEIVTIDNMNAVKENHFVFNNKGLHFADKNALTCYIYGSINNKVRNCPENIEAPKPKSGFKPIFPPAKKDFFPSDMNWADDWDAKFLAKLTPPVRQNKTGFNSKSNRVLSKDIPSNISQSQVTDSFINAFNKRSRIDEDVSDTNAMEHNHNPTVQRMDEIEDKVNNACSSLETMNNRLGQLIGLFSPFNAYLSQQDTNPLPPNNQQ</sequence>
<dbReference type="SUPFAM" id="SSF54928">
    <property type="entry name" value="RNA-binding domain, RBD"/>
    <property type="match status" value="1"/>
</dbReference>
<dbReference type="OrthoDB" id="2371695at2759"/>
<name>A0A8H3LD00_9GLOM</name>
<accession>A0A8H3LD00</accession>
<dbReference type="Proteomes" id="UP000615446">
    <property type="component" value="Unassembled WGS sequence"/>
</dbReference>
<proteinExistence type="predicted"/>
<evidence type="ECO:0008006" key="3">
    <source>
        <dbReference type="Google" id="ProtNLM"/>
    </source>
</evidence>
<comment type="caution">
    <text evidence="1">The sequence shown here is derived from an EMBL/GenBank/DDBJ whole genome shotgun (WGS) entry which is preliminary data.</text>
</comment>
<gene>
    <name evidence="1" type="ORF">RCL2_001062000</name>
</gene>
<dbReference type="InterPro" id="IPR035979">
    <property type="entry name" value="RBD_domain_sf"/>
</dbReference>